<organism evidence="1">
    <name type="scientific">Salvia splendens</name>
    <name type="common">Scarlet sage</name>
    <dbReference type="NCBI Taxonomy" id="180675"/>
    <lineage>
        <taxon>Eukaryota</taxon>
        <taxon>Viridiplantae</taxon>
        <taxon>Streptophyta</taxon>
        <taxon>Embryophyta</taxon>
        <taxon>Tracheophyta</taxon>
        <taxon>Spermatophyta</taxon>
        <taxon>Magnoliopsida</taxon>
        <taxon>eudicotyledons</taxon>
        <taxon>Gunneridae</taxon>
        <taxon>Pentapetalae</taxon>
        <taxon>asterids</taxon>
        <taxon>lamiids</taxon>
        <taxon>Lamiales</taxon>
        <taxon>Lamiaceae</taxon>
        <taxon>Nepetoideae</taxon>
        <taxon>Mentheae</taxon>
        <taxon>Salviinae</taxon>
        <taxon>Salvia</taxon>
        <taxon>Salvia subgen. Calosphace</taxon>
        <taxon>core Calosphace</taxon>
    </lineage>
</organism>
<proteinExistence type="predicted"/>
<evidence type="ECO:0000313" key="1">
    <source>
        <dbReference type="EMBL" id="KAG6413384.1"/>
    </source>
</evidence>
<reference evidence="1" key="1">
    <citation type="submission" date="2018-01" db="EMBL/GenBank/DDBJ databases">
        <authorList>
            <person name="Mao J.F."/>
        </authorList>
    </citation>
    <scope>NUCLEOTIDE SEQUENCE</scope>
    <source>
        <strain evidence="1">Huo1</strain>
        <tissue evidence="1">Leaf</tissue>
    </source>
</reference>
<keyword evidence="2" id="KW-1185">Reference proteome</keyword>
<dbReference type="InterPro" id="IPR043459">
    <property type="entry name" value="NFD6/NOXY2-like"/>
</dbReference>
<gene>
    <name evidence="1" type="ORF">SASPL_126093</name>
</gene>
<dbReference type="PANTHER" id="PTHR33156">
    <property type="entry name" value="OS02G0230000 PROTEIN"/>
    <property type="match status" value="1"/>
</dbReference>
<sequence length="143" mass="15330">MASASRFAAVIGRSSLRIRPPKFDSNHKSVTAFSSSTSLSTRAVTRFAPVLGSLGTMLPLHSTIAGARLKSNIAVDTTCWSWLSQAAAITVAWIVEVPFRSNDPASLARMQRVWNSSVNNDPENIASINLSLVAFAYSCSVTL</sequence>
<dbReference type="EMBL" id="PNBA02000009">
    <property type="protein sequence ID" value="KAG6413384.1"/>
    <property type="molecule type" value="Genomic_DNA"/>
</dbReference>
<name>A0A8X8ZRC2_SALSN</name>
<reference evidence="1" key="2">
    <citation type="submission" date="2020-08" db="EMBL/GenBank/DDBJ databases">
        <title>Plant Genome Project.</title>
        <authorList>
            <person name="Zhang R.-G."/>
        </authorList>
    </citation>
    <scope>NUCLEOTIDE SEQUENCE</scope>
    <source>
        <strain evidence="1">Huo1</strain>
        <tissue evidence="1">Leaf</tissue>
    </source>
</reference>
<accession>A0A8X8ZRC2</accession>
<comment type="caution">
    <text evidence="1">The sequence shown here is derived from an EMBL/GenBank/DDBJ whole genome shotgun (WGS) entry which is preliminary data.</text>
</comment>
<dbReference type="Proteomes" id="UP000298416">
    <property type="component" value="Unassembled WGS sequence"/>
</dbReference>
<dbReference type="PANTHER" id="PTHR33156:SF37">
    <property type="entry name" value="PROTEIN NUCLEAR FUSION DEFECTIVE 6, CHLOROPLASTIC_MITOCHONDRIAL"/>
    <property type="match status" value="1"/>
</dbReference>
<protein>
    <submittedName>
        <fullName evidence="1">Uncharacterized protein</fullName>
    </submittedName>
</protein>
<evidence type="ECO:0000313" key="2">
    <source>
        <dbReference type="Proteomes" id="UP000298416"/>
    </source>
</evidence>
<dbReference type="AlphaFoldDB" id="A0A8X8ZRC2"/>